<dbReference type="AlphaFoldDB" id="W7XDY0"/>
<gene>
    <name evidence="2" type="ORF">TTHERM_000123579</name>
</gene>
<organism evidence="2 3">
    <name type="scientific">Tetrahymena thermophila (strain SB210)</name>
    <dbReference type="NCBI Taxonomy" id="312017"/>
    <lineage>
        <taxon>Eukaryota</taxon>
        <taxon>Sar</taxon>
        <taxon>Alveolata</taxon>
        <taxon>Ciliophora</taxon>
        <taxon>Intramacronucleata</taxon>
        <taxon>Oligohymenophorea</taxon>
        <taxon>Hymenostomatida</taxon>
        <taxon>Tetrahymenina</taxon>
        <taxon>Tetrahymenidae</taxon>
        <taxon>Tetrahymena</taxon>
    </lineage>
</organism>
<keyword evidence="1 2" id="KW-0812">Transmembrane</keyword>
<keyword evidence="1" id="KW-0472">Membrane</keyword>
<name>W7XDY0_TETTS</name>
<dbReference type="GeneID" id="24437373"/>
<feature type="transmembrane region" description="Helical" evidence="1">
    <location>
        <begin position="173"/>
        <end position="197"/>
    </location>
</feature>
<protein>
    <submittedName>
        <fullName evidence="2">Transmembrane protein, putative</fullName>
    </submittedName>
</protein>
<evidence type="ECO:0000313" key="3">
    <source>
        <dbReference type="Proteomes" id="UP000009168"/>
    </source>
</evidence>
<dbReference type="RefSeq" id="XP_012651729.1">
    <property type="nucleotide sequence ID" value="XM_012796275.1"/>
</dbReference>
<sequence length="224" mass="27069">MLNQLKNYFQYYIHQKFQQQLDLLQKQRRICFCQELQYLQIKQKKEVEKTNRSNSKLKMTQRKNINQQSEQFINDAYSQQQINDKSCQKQLFQSRNTNVKNGLPGDNSIIHSYVDAAEHQINTEQLTIVQASNEKTQEFKEDMYLDLQNINQEIDHSDVSYYNYDQSKWFSQYYVYISMIYFILIFTFLSIFSIFIFKNTFQIKQIYQKKLIAVCKSMKQMAYA</sequence>
<proteinExistence type="predicted"/>
<dbReference type="Proteomes" id="UP000009168">
    <property type="component" value="Unassembled WGS sequence"/>
</dbReference>
<dbReference type="InParanoid" id="W7XDY0"/>
<keyword evidence="3" id="KW-1185">Reference proteome</keyword>
<evidence type="ECO:0000313" key="2">
    <source>
        <dbReference type="EMBL" id="EWS75807.1"/>
    </source>
</evidence>
<reference evidence="3" key="1">
    <citation type="journal article" date="2006" name="PLoS Biol.">
        <title>Macronuclear genome sequence of the ciliate Tetrahymena thermophila, a model eukaryote.</title>
        <authorList>
            <person name="Eisen J.A."/>
            <person name="Coyne R.S."/>
            <person name="Wu M."/>
            <person name="Wu D."/>
            <person name="Thiagarajan M."/>
            <person name="Wortman J.R."/>
            <person name="Badger J.H."/>
            <person name="Ren Q."/>
            <person name="Amedeo P."/>
            <person name="Jones K.M."/>
            <person name="Tallon L.J."/>
            <person name="Delcher A.L."/>
            <person name="Salzberg S.L."/>
            <person name="Silva J.C."/>
            <person name="Haas B.J."/>
            <person name="Majoros W.H."/>
            <person name="Farzad M."/>
            <person name="Carlton J.M."/>
            <person name="Smith R.K. Jr."/>
            <person name="Garg J."/>
            <person name="Pearlman R.E."/>
            <person name="Karrer K.M."/>
            <person name="Sun L."/>
            <person name="Manning G."/>
            <person name="Elde N.C."/>
            <person name="Turkewitz A.P."/>
            <person name="Asai D.J."/>
            <person name="Wilkes D.E."/>
            <person name="Wang Y."/>
            <person name="Cai H."/>
            <person name="Collins K."/>
            <person name="Stewart B.A."/>
            <person name="Lee S.R."/>
            <person name="Wilamowska K."/>
            <person name="Weinberg Z."/>
            <person name="Ruzzo W.L."/>
            <person name="Wloga D."/>
            <person name="Gaertig J."/>
            <person name="Frankel J."/>
            <person name="Tsao C.-C."/>
            <person name="Gorovsky M.A."/>
            <person name="Keeling P.J."/>
            <person name="Waller R.F."/>
            <person name="Patron N.J."/>
            <person name="Cherry J.M."/>
            <person name="Stover N.A."/>
            <person name="Krieger C.J."/>
            <person name="del Toro C."/>
            <person name="Ryder H.F."/>
            <person name="Williamson S.C."/>
            <person name="Barbeau R.A."/>
            <person name="Hamilton E.P."/>
            <person name="Orias E."/>
        </authorList>
    </citation>
    <scope>NUCLEOTIDE SEQUENCE [LARGE SCALE GENOMIC DNA]</scope>
    <source>
        <strain evidence="3">SB210</strain>
    </source>
</reference>
<dbReference type="EMBL" id="GG662798">
    <property type="protein sequence ID" value="EWS75807.1"/>
    <property type="molecule type" value="Genomic_DNA"/>
</dbReference>
<keyword evidence="1" id="KW-1133">Transmembrane helix</keyword>
<dbReference type="KEGG" id="tet:TTHERM_000123579"/>
<accession>W7XDY0</accession>
<evidence type="ECO:0000256" key="1">
    <source>
        <dbReference type="SAM" id="Phobius"/>
    </source>
</evidence>